<organism evidence="1 2">
    <name type="scientific">Rhynchospora breviuscula</name>
    <dbReference type="NCBI Taxonomy" id="2022672"/>
    <lineage>
        <taxon>Eukaryota</taxon>
        <taxon>Viridiplantae</taxon>
        <taxon>Streptophyta</taxon>
        <taxon>Embryophyta</taxon>
        <taxon>Tracheophyta</taxon>
        <taxon>Spermatophyta</taxon>
        <taxon>Magnoliopsida</taxon>
        <taxon>Liliopsida</taxon>
        <taxon>Poales</taxon>
        <taxon>Cyperaceae</taxon>
        <taxon>Cyperoideae</taxon>
        <taxon>Rhynchosporeae</taxon>
        <taxon>Rhynchospora</taxon>
    </lineage>
</organism>
<gene>
    <name evidence="1" type="ORF">LUZ63_003021</name>
</gene>
<dbReference type="AlphaFoldDB" id="A0A9Q0HYM2"/>
<evidence type="ECO:0000313" key="1">
    <source>
        <dbReference type="EMBL" id="KAJ1703242.1"/>
    </source>
</evidence>
<sequence length="313" mass="35346">MKPSSTSTNSFYAFLSEGLDELESSLSSNTFMSIDFLCHVISFLRSLHSQIIVLVQKLHLPVGDKWLDEYMDETSRIWKACDAIKLGTTSFETYCVHGSTFLSRLEDCRRHPSPNSVRQVILAATATAREAMALEQDNRSVARTRIEPLSLQFNEFQPMEYSKLNGFNGFRGVLYALANASSLLLTITSWVSVYFSPDLSYCCTNIDPDKSFGLGYISSMERLKQRIVTEVEARGSIRGVMMCEFRMVRELVEEVKGELERCGCIRTGDGVDKLKGWVGVLRSGTENLVCQLDDFFDEIVEGRKKLSDLCSHR</sequence>
<reference evidence="1" key="1">
    <citation type="journal article" date="2022" name="Cell">
        <title>Repeat-based holocentromeres influence genome architecture and karyotype evolution.</title>
        <authorList>
            <person name="Hofstatter P.G."/>
            <person name="Thangavel G."/>
            <person name="Lux T."/>
            <person name="Neumann P."/>
            <person name="Vondrak T."/>
            <person name="Novak P."/>
            <person name="Zhang M."/>
            <person name="Costa L."/>
            <person name="Castellani M."/>
            <person name="Scott A."/>
            <person name="Toegelov H."/>
            <person name="Fuchs J."/>
            <person name="Mata-Sucre Y."/>
            <person name="Dias Y."/>
            <person name="Vanzela A.L.L."/>
            <person name="Huettel B."/>
            <person name="Almeida C.C.S."/>
            <person name="Simkova H."/>
            <person name="Souza G."/>
            <person name="Pedrosa-Harand A."/>
            <person name="Macas J."/>
            <person name="Mayer K.F.X."/>
            <person name="Houben A."/>
            <person name="Marques A."/>
        </authorList>
    </citation>
    <scope>NUCLEOTIDE SEQUENCE</scope>
    <source>
        <strain evidence="1">RhyBre1mFocal</strain>
    </source>
</reference>
<dbReference type="PANTHER" id="PTHR31509">
    <property type="entry name" value="BPS1-LIKE PROTEIN"/>
    <property type="match status" value="1"/>
</dbReference>
<protein>
    <submittedName>
        <fullName evidence="1">Uncharacterized protein</fullName>
    </submittedName>
</protein>
<keyword evidence="2" id="KW-1185">Reference proteome</keyword>
<proteinExistence type="predicted"/>
<dbReference type="Proteomes" id="UP001151287">
    <property type="component" value="Unassembled WGS sequence"/>
</dbReference>
<evidence type="ECO:0000313" key="2">
    <source>
        <dbReference type="Proteomes" id="UP001151287"/>
    </source>
</evidence>
<dbReference type="EMBL" id="JAMQYH010000001">
    <property type="protein sequence ID" value="KAJ1703242.1"/>
    <property type="molecule type" value="Genomic_DNA"/>
</dbReference>
<name>A0A9Q0HYM2_9POAL</name>
<comment type="caution">
    <text evidence="1">The sequence shown here is derived from an EMBL/GenBank/DDBJ whole genome shotgun (WGS) entry which is preliminary data.</text>
</comment>
<dbReference type="OrthoDB" id="691840at2759"/>
<accession>A0A9Q0HYM2</accession>